<sequence length="713" mass="79938">MIAGVLVTLLLQHLICGPRARITNSSRTRAGSIEPLLLNGQLHVEDTSTSRSTAALTAVPLSKDLLMPVRPAWGNLILCLIFATILFGSMGFFCWVMVNYVSEIWASGFVAALLIGGIAVALRFIAVWIFRNILVRRFCTTMQLSRENKESTPVLEWFKVWLPKYMKGRCLQFNNVTPLFRKKDGTNFFTMFQDTRRSDQFALSLWAMQGSHRFVYHASDGSSSLVTMVYYTKGEMKKTGWNNELVAQEYIDLYIFDPLHTRLPLMVEMLERAQEAFGQKEEGVLRFQRWNSWKEMWESRGADEPITTNFSSLVFYEERLISRVYEEVEAFLATPPSELLTSGLPLKLGFLFHGPPGTGKTHLVRHLAARYGLDIDIIDMNSGNMSNESLLQCFNMAAGIILLEDIDNVDAAIGVRGPDDRKESRRVTLDGLLNALDGVQRGASKRIIIATTNYPEKLMPSIRRRGRLGLSFEITYPSDPTLKRLLEHHLPAGANIPETIEQLRAIETRLGLPAPTAALTDIFGKAGLRSRLPGAKALDGKATTAKALQEVDEVLSEVVSTNKKVFKTIDEVLAFLELSDAWTAGDRGASGLVWRRIGTSPPSGSIYGKAPRELCHSQLSSALAKQLDRANGKEVTVERYVRVEVDEGVWYFAPEDADDKLEARPKTYSRSFAEAGCASALLCKKLDDRQLEHTLKIENLGDRMRLLEQFRFL</sequence>
<keyword evidence="2" id="KW-0472">Membrane</keyword>
<feature type="signal peptide" evidence="3">
    <location>
        <begin position="1"/>
        <end position="20"/>
    </location>
</feature>
<dbReference type="AlphaFoldDB" id="A0A0M0JX31"/>
<gene>
    <name evidence="5" type="ORF">Ctob_014688</name>
</gene>
<dbReference type="OrthoDB" id="4847242at2759"/>
<evidence type="ECO:0000313" key="5">
    <source>
        <dbReference type="EMBL" id="KOO31216.1"/>
    </source>
</evidence>
<name>A0A0M0JX31_9EUKA</name>
<feature type="domain" description="AAA+ ATPase" evidence="4">
    <location>
        <begin position="346"/>
        <end position="478"/>
    </location>
</feature>
<keyword evidence="6" id="KW-1185">Reference proteome</keyword>
<organism evidence="5 6">
    <name type="scientific">Chrysochromulina tobinii</name>
    <dbReference type="NCBI Taxonomy" id="1460289"/>
    <lineage>
        <taxon>Eukaryota</taxon>
        <taxon>Haptista</taxon>
        <taxon>Haptophyta</taxon>
        <taxon>Prymnesiophyceae</taxon>
        <taxon>Prymnesiales</taxon>
        <taxon>Chrysochromulinaceae</taxon>
        <taxon>Chrysochromulina</taxon>
    </lineage>
</organism>
<evidence type="ECO:0000259" key="4">
    <source>
        <dbReference type="SMART" id="SM00382"/>
    </source>
</evidence>
<dbReference type="SUPFAM" id="SSF52540">
    <property type="entry name" value="P-loop containing nucleoside triphosphate hydrolases"/>
    <property type="match status" value="1"/>
</dbReference>
<dbReference type="InterPro" id="IPR027417">
    <property type="entry name" value="P-loop_NTPase"/>
</dbReference>
<reference evidence="6" key="1">
    <citation type="journal article" date="2015" name="PLoS Genet.">
        <title>Genome Sequence and Transcriptome Analyses of Chrysochromulina tobin: Metabolic Tools for Enhanced Algal Fitness in the Prominent Order Prymnesiales (Haptophyceae).</title>
        <authorList>
            <person name="Hovde B.T."/>
            <person name="Deodato C.R."/>
            <person name="Hunsperger H.M."/>
            <person name="Ryken S.A."/>
            <person name="Yost W."/>
            <person name="Jha R.K."/>
            <person name="Patterson J."/>
            <person name="Monnat R.J. Jr."/>
            <person name="Barlow S.B."/>
            <person name="Starkenburg S.R."/>
            <person name="Cattolico R.A."/>
        </authorList>
    </citation>
    <scope>NUCLEOTIDE SEQUENCE</scope>
    <source>
        <strain evidence="6">CCMP291</strain>
    </source>
</reference>
<comment type="similarity">
    <text evidence="1">Belongs to the AAA ATPase family. BCS1 subfamily.</text>
</comment>
<evidence type="ECO:0000313" key="6">
    <source>
        <dbReference type="Proteomes" id="UP000037460"/>
    </source>
</evidence>
<evidence type="ECO:0000256" key="2">
    <source>
        <dbReference type="SAM" id="Phobius"/>
    </source>
</evidence>
<dbReference type="Pfam" id="PF00004">
    <property type="entry name" value="AAA"/>
    <property type="match status" value="1"/>
</dbReference>
<protein>
    <submittedName>
        <fullName evidence="5">Mitochondrial chaperone bcs1</fullName>
    </submittedName>
</protein>
<dbReference type="InterPro" id="IPR003593">
    <property type="entry name" value="AAA+_ATPase"/>
</dbReference>
<keyword evidence="3" id="KW-0732">Signal</keyword>
<proteinExistence type="inferred from homology"/>
<dbReference type="SMART" id="SM00382">
    <property type="entry name" value="AAA"/>
    <property type="match status" value="1"/>
</dbReference>
<dbReference type="InterPro" id="IPR003959">
    <property type="entry name" value="ATPase_AAA_core"/>
</dbReference>
<keyword evidence="2" id="KW-1133">Transmembrane helix</keyword>
<dbReference type="InterPro" id="IPR050747">
    <property type="entry name" value="Mitochondrial_chaperone_BCS1"/>
</dbReference>
<accession>A0A0M0JX31</accession>
<dbReference type="GO" id="GO:0005524">
    <property type="term" value="F:ATP binding"/>
    <property type="evidence" value="ECO:0007669"/>
    <property type="project" value="InterPro"/>
</dbReference>
<keyword evidence="2" id="KW-0812">Transmembrane</keyword>
<comment type="caution">
    <text evidence="5">The sequence shown here is derived from an EMBL/GenBank/DDBJ whole genome shotgun (WGS) entry which is preliminary data.</text>
</comment>
<dbReference type="EMBL" id="JWZX01002062">
    <property type="protein sequence ID" value="KOO31216.1"/>
    <property type="molecule type" value="Genomic_DNA"/>
</dbReference>
<dbReference type="PANTHER" id="PTHR23070">
    <property type="entry name" value="BCS1 AAA-TYPE ATPASE"/>
    <property type="match status" value="1"/>
</dbReference>
<dbReference type="GO" id="GO:0016887">
    <property type="term" value="F:ATP hydrolysis activity"/>
    <property type="evidence" value="ECO:0007669"/>
    <property type="project" value="InterPro"/>
</dbReference>
<evidence type="ECO:0000256" key="1">
    <source>
        <dbReference type="ARBA" id="ARBA00007448"/>
    </source>
</evidence>
<feature type="transmembrane region" description="Helical" evidence="2">
    <location>
        <begin position="110"/>
        <end position="130"/>
    </location>
</feature>
<evidence type="ECO:0000256" key="3">
    <source>
        <dbReference type="SAM" id="SignalP"/>
    </source>
</evidence>
<dbReference type="Proteomes" id="UP000037460">
    <property type="component" value="Unassembled WGS sequence"/>
</dbReference>
<feature type="chain" id="PRO_5005602287" evidence="3">
    <location>
        <begin position="21"/>
        <end position="713"/>
    </location>
</feature>
<feature type="transmembrane region" description="Helical" evidence="2">
    <location>
        <begin position="72"/>
        <end position="98"/>
    </location>
</feature>
<dbReference type="Gene3D" id="3.40.50.300">
    <property type="entry name" value="P-loop containing nucleotide triphosphate hydrolases"/>
    <property type="match status" value="1"/>
</dbReference>